<accession>A0ABW8Q1F2</accession>
<reference evidence="2 3" key="1">
    <citation type="submission" date="2024-11" db="EMBL/GenBank/DDBJ databases">
        <authorList>
            <person name="Mikucki A.G."/>
            <person name="Kahler C.M."/>
        </authorList>
    </citation>
    <scope>NUCLEOTIDE SEQUENCE [LARGE SCALE GENOMIC DNA]</scope>
    <source>
        <strain evidence="2 3">EXNM717</strain>
    </source>
</reference>
<dbReference type="RefSeq" id="WP_377079476.1">
    <property type="nucleotide sequence ID" value="NZ_JBJGEB010000001.1"/>
</dbReference>
<feature type="transmembrane region" description="Helical" evidence="1">
    <location>
        <begin position="104"/>
        <end position="126"/>
    </location>
</feature>
<organism evidence="2 3">
    <name type="scientific">Neisseria oralis</name>
    <dbReference type="NCBI Taxonomy" id="1107316"/>
    <lineage>
        <taxon>Bacteria</taxon>
        <taxon>Pseudomonadati</taxon>
        <taxon>Pseudomonadota</taxon>
        <taxon>Betaproteobacteria</taxon>
        <taxon>Neisseriales</taxon>
        <taxon>Neisseriaceae</taxon>
        <taxon>Neisseria</taxon>
    </lineage>
</organism>
<protein>
    <submittedName>
        <fullName evidence="2">Lytic enzyme</fullName>
    </submittedName>
</protein>
<keyword evidence="1" id="KW-1133">Transmembrane helix</keyword>
<dbReference type="EMBL" id="JBJGEB010000001">
    <property type="protein sequence ID" value="MFK7640958.1"/>
    <property type="molecule type" value="Genomic_DNA"/>
</dbReference>
<sequence length="173" mass="20006">MDNNEIERAHNLLLETAEVMAQFKQNSSHIVRSLQEKLDKSLCDQREMITDMVRNEVMREMSVSVAGYVRDMENARNQMVNQVREFNSYLNKVNEENKKISSRLVLIISISMATLIIGGLVLFFFYSMLIEQKRQDADMVGRINRANIVRCGDELCAKTGKSVENGYRVIQHR</sequence>
<keyword evidence="1" id="KW-0472">Membrane</keyword>
<evidence type="ECO:0000313" key="2">
    <source>
        <dbReference type="EMBL" id="MFK7640958.1"/>
    </source>
</evidence>
<keyword evidence="3" id="KW-1185">Reference proteome</keyword>
<keyword evidence="1" id="KW-0812">Transmembrane</keyword>
<name>A0ABW8Q1F2_9NEIS</name>
<evidence type="ECO:0000313" key="3">
    <source>
        <dbReference type="Proteomes" id="UP001621964"/>
    </source>
</evidence>
<comment type="caution">
    <text evidence="2">The sequence shown here is derived from an EMBL/GenBank/DDBJ whole genome shotgun (WGS) entry which is preliminary data.</text>
</comment>
<gene>
    <name evidence="2" type="ORF">ACI43T_00365</name>
</gene>
<evidence type="ECO:0000256" key="1">
    <source>
        <dbReference type="SAM" id="Phobius"/>
    </source>
</evidence>
<proteinExistence type="predicted"/>
<dbReference type="Proteomes" id="UP001621964">
    <property type="component" value="Unassembled WGS sequence"/>
</dbReference>